<dbReference type="EC" id="3.1.3.12" evidence="5"/>
<dbReference type="CDD" id="cd01627">
    <property type="entry name" value="HAD_TPP"/>
    <property type="match status" value="1"/>
</dbReference>
<dbReference type="AlphaFoldDB" id="A0AA40X620"/>
<keyword evidence="4 5" id="KW-0378">Hydrolase</keyword>
<evidence type="ECO:0000313" key="8">
    <source>
        <dbReference type="Proteomes" id="UP000192722"/>
    </source>
</evidence>
<dbReference type="SUPFAM" id="SSF56784">
    <property type="entry name" value="HAD-like"/>
    <property type="match status" value="1"/>
</dbReference>
<dbReference type="NCBIfam" id="TIGR01484">
    <property type="entry name" value="HAD-SF-IIB"/>
    <property type="match status" value="1"/>
</dbReference>
<dbReference type="RefSeq" id="WP_084982078.1">
    <property type="nucleotide sequence ID" value="NZ_CBCSCF010000006.1"/>
</dbReference>
<dbReference type="Gene3D" id="3.30.70.1020">
    <property type="entry name" value="Trehalose-6-phosphate phosphatase related protein, domain 2"/>
    <property type="match status" value="1"/>
</dbReference>
<dbReference type="Pfam" id="PF02358">
    <property type="entry name" value="Trehalose_PPase"/>
    <property type="match status" value="1"/>
</dbReference>
<name>A0AA40X620_9GAMM</name>
<reference evidence="7 8" key="2">
    <citation type="journal article" date="2017" name="Int. J. Syst. Evol. Microbiol.">
        <title>Rouxiella badensis sp. nov. and Rouxiella silvae sp. nov. isolated from peat bog soil in Germany and emendation of the genus description.</title>
        <authorList>
            <person name="Le Fleche-Mateos A."/>
            <person name="Kugler J.H."/>
            <person name="Hansen S.H."/>
            <person name="Syldatk C."/>
            <person name="Hausmann R."/>
            <person name="Lomprez F."/>
            <person name="Vandenbogaert M."/>
            <person name="Manuguerra J.C."/>
            <person name="Grimont P.A."/>
        </authorList>
    </citation>
    <scope>NUCLEOTIDE SEQUENCE [LARGE SCALE GENOMIC DNA]</scope>
    <source>
        <strain evidence="7 8">213</strain>
    </source>
</reference>
<proteinExistence type="inferred from homology"/>
<dbReference type="Gene3D" id="3.40.50.1000">
    <property type="entry name" value="HAD superfamily/HAD-like"/>
    <property type="match status" value="1"/>
</dbReference>
<protein>
    <recommendedName>
        <fullName evidence="5">Trehalose 6-phosphate phosphatase</fullName>
        <ecNumber evidence="5">3.1.3.12</ecNumber>
    </recommendedName>
</protein>
<evidence type="ECO:0000256" key="5">
    <source>
        <dbReference type="RuleBase" id="RU361117"/>
    </source>
</evidence>
<dbReference type="NCBIfam" id="TIGR00685">
    <property type="entry name" value="T6PP"/>
    <property type="match status" value="1"/>
</dbReference>
<comment type="catalytic activity">
    <reaction evidence="5">
        <text>alpha,alpha-trehalose 6-phosphate + H2O = alpha,alpha-trehalose + phosphate</text>
        <dbReference type="Rhea" id="RHEA:23420"/>
        <dbReference type="ChEBI" id="CHEBI:15377"/>
        <dbReference type="ChEBI" id="CHEBI:16551"/>
        <dbReference type="ChEBI" id="CHEBI:43474"/>
        <dbReference type="ChEBI" id="CHEBI:58429"/>
        <dbReference type="EC" id="3.1.3.12"/>
    </reaction>
</comment>
<dbReference type="Proteomes" id="UP000705283">
    <property type="component" value="Unassembled WGS sequence"/>
</dbReference>
<evidence type="ECO:0000256" key="2">
    <source>
        <dbReference type="ARBA" id="ARBA00008770"/>
    </source>
</evidence>
<keyword evidence="3 5" id="KW-0479">Metal-binding</keyword>
<dbReference type="InterPro" id="IPR006379">
    <property type="entry name" value="HAD-SF_hydro_IIB"/>
</dbReference>
<dbReference type="GO" id="GO:0005992">
    <property type="term" value="P:trehalose biosynthetic process"/>
    <property type="evidence" value="ECO:0007669"/>
    <property type="project" value="InterPro"/>
</dbReference>
<dbReference type="PANTHER" id="PTHR43768:SF3">
    <property type="entry name" value="TREHALOSE 6-PHOSPHATE PHOSPHATASE"/>
    <property type="match status" value="1"/>
</dbReference>
<comment type="pathway">
    <text evidence="1 5">Glycan biosynthesis; trehalose biosynthesis.</text>
</comment>
<dbReference type="GO" id="GO:0004805">
    <property type="term" value="F:trehalose-phosphatase activity"/>
    <property type="evidence" value="ECO:0007669"/>
    <property type="project" value="UniProtKB-EC"/>
</dbReference>
<dbReference type="EMBL" id="MRWD01000002">
    <property type="protein sequence ID" value="ORJ23090.1"/>
    <property type="molecule type" value="Genomic_DNA"/>
</dbReference>
<dbReference type="InterPro" id="IPR036412">
    <property type="entry name" value="HAD-like_sf"/>
</dbReference>
<reference evidence="6" key="3">
    <citation type="submission" date="2020-11" db="EMBL/GenBank/DDBJ databases">
        <authorList>
            <person name="Lee S.D."/>
        </authorList>
    </citation>
    <scope>NUCLEOTIDE SEQUENCE</scope>
    <source>
        <strain evidence="6">SAP-2</strain>
    </source>
</reference>
<evidence type="ECO:0000256" key="3">
    <source>
        <dbReference type="ARBA" id="ARBA00022723"/>
    </source>
</evidence>
<evidence type="ECO:0000313" key="7">
    <source>
        <dbReference type="EMBL" id="ORJ23090.1"/>
    </source>
</evidence>
<reference evidence="6" key="4">
    <citation type="submission" date="2022-09" db="EMBL/GenBank/DDBJ databases">
        <title>Rouxiella aceris sp. nov., isolated from tree sap and emended description of the genus Rhouxiella.</title>
        <authorList>
            <person name="Kim I.S."/>
        </authorList>
    </citation>
    <scope>NUCLEOTIDE SEQUENCE</scope>
    <source>
        <strain evidence="6">SAP-2</strain>
    </source>
</reference>
<comment type="caution">
    <text evidence="6">The sequence shown here is derived from an EMBL/GenBank/DDBJ whole genome shotgun (WGS) entry which is preliminary data.</text>
</comment>
<evidence type="ECO:0000256" key="4">
    <source>
        <dbReference type="ARBA" id="ARBA00022801"/>
    </source>
</evidence>
<accession>A0AA40X620</accession>
<keyword evidence="5" id="KW-0460">Magnesium</keyword>
<reference evidence="7" key="1">
    <citation type="submission" date="2016-12" db="EMBL/GenBank/DDBJ databases">
        <authorList>
            <person name="Le Fleche-Mateos A."/>
        </authorList>
    </citation>
    <scope>NUCLEOTIDE SEQUENCE</scope>
    <source>
        <strain evidence="7">213</strain>
    </source>
</reference>
<gene>
    <name evidence="6" type="primary">otsB</name>
    <name evidence="7" type="ORF">BS639_01715</name>
    <name evidence="6" type="ORF">ITX54_21170</name>
</gene>
<evidence type="ECO:0000256" key="1">
    <source>
        <dbReference type="ARBA" id="ARBA00005199"/>
    </source>
</evidence>
<dbReference type="InterPro" id="IPR023214">
    <property type="entry name" value="HAD_sf"/>
</dbReference>
<comment type="cofactor">
    <cofactor evidence="5">
        <name>Mg(2+)</name>
        <dbReference type="ChEBI" id="CHEBI:18420"/>
    </cofactor>
</comment>
<evidence type="ECO:0000313" key="6">
    <source>
        <dbReference type="EMBL" id="MBF6639175.1"/>
    </source>
</evidence>
<comment type="similarity">
    <text evidence="2 5">Belongs to the trehalose phosphatase family.</text>
</comment>
<comment type="function">
    <text evidence="5">Removes the phosphate from trehalose 6-phosphate to produce free trehalose.</text>
</comment>
<dbReference type="EMBL" id="JADMKS010000010">
    <property type="protein sequence ID" value="MBF6639175.1"/>
    <property type="molecule type" value="Genomic_DNA"/>
</dbReference>
<dbReference type="Proteomes" id="UP000192722">
    <property type="component" value="Unassembled WGS sequence"/>
</dbReference>
<organism evidence="6 9">
    <name type="scientific">Rouxiella silvae</name>
    <dbReference type="NCBI Taxonomy" id="1646373"/>
    <lineage>
        <taxon>Bacteria</taxon>
        <taxon>Pseudomonadati</taxon>
        <taxon>Pseudomonadota</taxon>
        <taxon>Gammaproteobacteria</taxon>
        <taxon>Enterobacterales</taxon>
        <taxon>Yersiniaceae</taxon>
        <taxon>Rouxiella</taxon>
    </lineage>
</organism>
<sequence>MTTVTQDNTAETPPLPALEGGRYAFFFDVDGTLAELIPEPDDVTIPSHVLDNMQTLSTACEGAVALVSGRSIEQLDQLASPLSLPMAGVHGAEMRDAQGHLQRTTLPAEIATPLLAMLEKEMSAMPGTLLEAKGMAFALHYRQAMAYQHQVLALAESAIAQFPQLTLQPGKCVVEIKPLGADKGAAIKTFMQQSPFIGRTPVFIGDDLTDEKGFQAVNAMQGISVKVGVGKSHARYRLKQVADVYTWLDEILSLLKQNIEQSTKQNTVGKGSRL</sequence>
<dbReference type="PANTHER" id="PTHR43768">
    <property type="entry name" value="TREHALOSE 6-PHOSPHATE PHOSPHATASE"/>
    <property type="match status" value="1"/>
</dbReference>
<dbReference type="InterPro" id="IPR003337">
    <property type="entry name" value="Trehalose_PPase"/>
</dbReference>
<evidence type="ECO:0000313" key="9">
    <source>
        <dbReference type="Proteomes" id="UP000705283"/>
    </source>
</evidence>
<dbReference type="GO" id="GO:0000287">
    <property type="term" value="F:magnesium ion binding"/>
    <property type="evidence" value="ECO:0007669"/>
    <property type="project" value="UniProtKB-ARBA"/>
</dbReference>
<keyword evidence="8" id="KW-1185">Reference proteome</keyword>
<dbReference type="InterPro" id="IPR044651">
    <property type="entry name" value="OTSB-like"/>
</dbReference>
<dbReference type="NCBIfam" id="NF007560">
    <property type="entry name" value="PRK10187.1"/>
    <property type="match status" value="1"/>
</dbReference>